<sequence length="47" mass="5652">MAEIVKFIYVMIIFLYLFLVSTNIEGNTTFILFKFLSLFSKQYFIPF</sequence>
<keyword evidence="5" id="KW-1185">Reference proteome</keyword>
<protein>
    <submittedName>
        <fullName evidence="3">Nodule Cysteine-Rich (NCR) secreted peptide</fullName>
    </submittedName>
</protein>
<keyword evidence="1" id="KW-1133">Transmembrane helix</keyword>
<dbReference type="Pfam" id="PF07127">
    <property type="entry name" value="Nodulin_late"/>
    <property type="match status" value="1"/>
</dbReference>
<dbReference type="EnsemblPlants" id="KEH34775">
    <property type="protein sequence ID" value="KEH34775"/>
    <property type="gene ID" value="MTR_3g069885"/>
</dbReference>
<gene>
    <name evidence="3" type="ordered locus">MTR_3g069885</name>
</gene>
<evidence type="ECO:0000256" key="1">
    <source>
        <dbReference type="SAM" id="Phobius"/>
    </source>
</evidence>
<dbReference type="InterPro" id="IPR009810">
    <property type="entry name" value="Nodulin_late_dom"/>
</dbReference>
<evidence type="ECO:0000313" key="3">
    <source>
        <dbReference type="EMBL" id="KEH34775.1"/>
    </source>
</evidence>
<reference evidence="4" key="3">
    <citation type="submission" date="2015-04" db="UniProtKB">
        <authorList>
            <consortium name="EnsemblPlants"/>
        </authorList>
    </citation>
    <scope>IDENTIFICATION</scope>
    <source>
        <strain evidence="4">cv. Jemalong A17</strain>
    </source>
</reference>
<dbReference type="AlphaFoldDB" id="A0A072V9B5"/>
<accession>A0A072V9B5</accession>
<evidence type="ECO:0000259" key="2">
    <source>
        <dbReference type="Pfam" id="PF07127"/>
    </source>
</evidence>
<evidence type="ECO:0000313" key="4">
    <source>
        <dbReference type="EnsemblPlants" id="KEH34775"/>
    </source>
</evidence>
<dbReference type="EMBL" id="CM001219">
    <property type="protein sequence ID" value="KEH34775.1"/>
    <property type="molecule type" value="Genomic_DNA"/>
</dbReference>
<keyword evidence="1" id="KW-0812">Transmembrane</keyword>
<feature type="domain" description="Late nodulin" evidence="2">
    <location>
        <begin position="1"/>
        <end position="25"/>
    </location>
</feature>
<dbReference type="GO" id="GO:0046872">
    <property type="term" value="F:metal ion binding"/>
    <property type="evidence" value="ECO:0007669"/>
    <property type="project" value="InterPro"/>
</dbReference>
<keyword evidence="1" id="KW-0472">Membrane</keyword>
<proteinExistence type="predicted"/>
<organism evidence="3 5">
    <name type="scientific">Medicago truncatula</name>
    <name type="common">Barrel medic</name>
    <name type="synonym">Medicago tribuloides</name>
    <dbReference type="NCBI Taxonomy" id="3880"/>
    <lineage>
        <taxon>Eukaryota</taxon>
        <taxon>Viridiplantae</taxon>
        <taxon>Streptophyta</taxon>
        <taxon>Embryophyta</taxon>
        <taxon>Tracheophyta</taxon>
        <taxon>Spermatophyta</taxon>
        <taxon>Magnoliopsida</taxon>
        <taxon>eudicotyledons</taxon>
        <taxon>Gunneridae</taxon>
        <taxon>Pentapetalae</taxon>
        <taxon>rosids</taxon>
        <taxon>fabids</taxon>
        <taxon>Fabales</taxon>
        <taxon>Fabaceae</taxon>
        <taxon>Papilionoideae</taxon>
        <taxon>50 kb inversion clade</taxon>
        <taxon>NPAAA clade</taxon>
        <taxon>Hologalegina</taxon>
        <taxon>IRL clade</taxon>
        <taxon>Trifolieae</taxon>
        <taxon>Medicago</taxon>
    </lineage>
</organism>
<reference evidence="3 5" key="1">
    <citation type="journal article" date="2011" name="Nature">
        <title>The Medicago genome provides insight into the evolution of rhizobial symbioses.</title>
        <authorList>
            <person name="Young N.D."/>
            <person name="Debelle F."/>
            <person name="Oldroyd G.E."/>
            <person name="Geurts R."/>
            <person name="Cannon S.B."/>
            <person name="Udvardi M.K."/>
            <person name="Benedito V.A."/>
            <person name="Mayer K.F."/>
            <person name="Gouzy J."/>
            <person name="Schoof H."/>
            <person name="Van de Peer Y."/>
            <person name="Proost S."/>
            <person name="Cook D.R."/>
            <person name="Meyers B.C."/>
            <person name="Spannagl M."/>
            <person name="Cheung F."/>
            <person name="De Mita S."/>
            <person name="Krishnakumar V."/>
            <person name="Gundlach H."/>
            <person name="Zhou S."/>
            <person name="Mudge J."/>
            <person name="Bharti A.K."/>
            <person name="Murray J.D."/>
            <person name="Naoumkina M.A."/>
            <person name="Rosen B."/>
            <person name="Silverstein K.A."/>
            <person name="Tang H."/>
            <person name="Rombauts S."/>
            <person name="Zhao P.X."/>
            <person name="Zhou P."/>
            <person name="Barbe V."/>
            <person name="Bardou P."/>
            <person name="Bechner M."/>
            <person name="Bellec A."/>
            <person name="Berger A."/>
            <person name="Berges H."/>
            <person name="Bidwell S."/>
            <person name="Bisseling T."/>
            <person name="Choisne N."/>
            <person name="Couloux A."/>
            <person name="Denny R."/>
            <person name="Deshpande S."/>
            <person name="Dai X."/>
            <person name="Doyle J.J."/>
            <person name="Dudez A.M."/>
            <person name="Farmer A.D."/>
            <person name="Fouteau S."/>
            <person name="Franken C."/>
            <person name="Gibelin C."/>
            <person name="Gish J."/>
            <person name="Goldstein S."/>
            <person name="Gonzalez A.J."/>
            <person name="Green P.J."/>
            <person name="Hallab A."/>
            <person name="Hartog M."/>
            <person name="Hua A."/>
            <person name="Humphray S.J."/>
            <person name="Jeong D.H."/>
            <person name="Jing Y."/>
            <person name="Jocker A."/>
            <person name="Kenton S.M."/>
            <person name="Kim D.J."/>
            <person name="Klee K."/>
            <person name="Lai H."/>
            <person name="Lang C."/>
            <person name="Lin S."/>
            <person name="Macmil S.L."/>
            <person name="Magdelenat G."/>
            <person name="Matthews L."/>
            <person name="McCorrison J."/>
            <person name="Monaghan E.L."/>
            <person name="Mun J.H."/>
            <person name="Najar F.Z."/>
            <person name="Nicholson C."/>
            <person name="Noirot C."/>
            <person name="O'Bleness M."/>
            <person name="Paule C.R."/>
            <person name="Poulain J."/>
            <person name="Prion F."/>
            <person name="Qin B."/>
            <person name="Qu C."/>
            <person name="Retzel E.F."/>
            <person name="Riddle C."/>
            <person name="Sallet E."/>
            <person name="Samain S."/>
            <person name="Samson N."/>
            <person name="Sanders I."/>
            <person name="Saurat O."/>
            <person name="Scarpelli C."/>
            <person name="Schiex T."/>
            <person name="Segurens B."/>
            <person name="Severin A.J."/>
            <person name="Sherrier D.J."/>
            <person name="Shi R."/>
            <person name="Sims S."/>
            <person name="Singer S.R."/>
            <person name="Sinharoy S."/>
            <person name="Sterck L."/>
            <person name="Viollet A."/>
            <person name="Wang B.B."/>
            <person name="Wang K."/>
            <person name="Wang M."/>
            <person name="Wang X."/>
            <person name="Warfsmann J."/>
            <person name="Weissenbach J."/>
            <person name="White D.D."/>
            <person name="White J.D."/>
            <person name="Wiley G.B."/>
            <person name="Wincker P."/>
            <person name="Xing Y."/>
            <person name="Yang L."/>
            <person name="Yao Z."/>
            <person name="Ying F."/>
            <person name="Zhai J."/>
            <person name="Zhou L."/>
            <person name="Zuber A."/>
            <person name="Denarie J."/>
            <person name="Dixon R.A."/>
            <person name="May G.D."/>
            <person name="Schwartz D.C."/>
            <person name="Rogers J."/>
            <person name="Quetier F."/>
            <person name="Town C.D."/>
            <person name="Roe B.A."/>
        </authorList>
    </citation>
    <scope>NUCLEOTIDE SEQUENCE [LARGE SCALE GENOMIC DNA]</scope>
    <source>
        <strain evidence="3">A17</strain>
        <strain evidence="4 5">cv. Jemalong A17</strain>
    </source>
</reference>
<name>A0A072V9B5_MEDTR</name>
<evidence type="ECO:0000313" key="5">
    <source>
        <dbReference type="Proteomes" id="UP000002051"/>
    </source>
</evidence>
<feature type="transmembrane region" description="Helical" evidence="1">
    <location>
        <begin position="7"/>
        <end position="24"/>
    </location>
</feature>
<dbReference type="Proteomes" id="UP000002051">
    <property type="component" value="Chromosome 3"/>
</dbReference>
<reference evidence="3 5" key="2">
    <citation type="journal article" date="2014" name="BMC Genomics">
        <title>An improved genome release (version Mt4.0) for the model legume Medicago truncatula.</title>
        <authorList>
            <person name="Tang H."/>
            <person name="Krishnakumar V."/>
            <person name="Bidwell S."/>
            <person name="Rosen B."/>
            <person name="Chan A."/>
            <person name="Zhou S."/>
            <person name="Gentzbittel L."/>
            <person name="Childs K.L."/>
            <person name="Yandell M."/>
            <person name="Gundlach H."/>
            <person name="Mayer K.F."/>
            <person name="Schwartz D.C."/>
            <person name="Town C.D."/>
        </authorList>
    </citation>
    <scope>GENOME REANNOTATION</scope>
    <source>
        <strain evidence="3">A17</strain>
        <strain evidence="4 5">cv. Jemalong A17</strain>
    </source>
</reference>
<dbReference type="HOGENOM" id="CLU_217000_0_0_1"/>